<feature type="non-terminal residue" evidence="4">
    <location>
        <position position="1"/>
    </location>
</feature>
<evidence type="ECO:0000313" key="5">
    <source>
        <dbReference type="Proteomes" id="UP000749559"/>
    </source>
</evidence>
<comment type="caution">
    <text evidence="4">The sequence shown here is derived from an EMBL/GenBank/DDBJ whole genome shotgun (WGS) entry which is preliminary data.</text>
</comment>
<dbReference type="AlphaFoldDB" id="A0A8S4PCH6"/>
<dbReference type="EMBL" id="CAIIXF020000008">
    <property type="protein sequence ID" value="CAH1791417.1"/>
    <property type="molecule type" value="Genomic_DNA"/>
</dbReference>
<evidence type="ECO:0000313" key="4">
    <source>
        <dbReference type="EMBL" id="CAH1791417.1"/>
    </source>
</evidence>
<dbReference type="InterPro" id="IPR027417">
    <property type="entry name" value="P-loop_NTPase"/>
</dbReference>
<organism evidence="4 5">
    <name type="scientific">Owenia fusiformis</name>
    <name type="common">Polychaete worm</name>
    <dbReference type="NCBI Taxonomy" id="6347"/>
    <lineage>
        <taxon>Eukaryota</taxon>
        <taxon>Metazoa</taxon>
        <taxon>Spiralia</taxon>
        <taxon>Lophotrochozoa</taxon>
        <taxon>Annelida</taxon>
        <taxon>Polychaeta</taxon>
        <taxon>Sedentaria</taxon>
        <taxon>Canalipalpata</taxon>
        <taxon>Sabellida</taxon>
        <taxon>Oweniida</taxon>
        <taxon>Oweniidae</taxon>
        <taxon>Owenia</taxon>
    </lineage>
</organism>
<feature type="non-terminal residue" evidence="4">
    <location>
        <position position="137"/>
    </location>
</feature>
<reference evidence="4" key="1">
    <citation type="submission" date="2022-03" db="EMBL/GenBank/DDBJ databases">
        <authorList>
            <person name="Martin C."/>
        </authorList>
    </citation>
    <scope>NUCLEOTIDE SEQUENCE</scope>
</reference>
<dbReference type="InterPro" id="IPR000863">
    <property type="entry name" value="Sulfotransferase_dom"/>
</dbReference>
<sequence length="137" mass="15738">DLVRNNGEAEAIKAPIHKRVHWPEIADRAWQGELDCFKNEPKGQSFHELERMQSPRLLASHLPAKFMPDDVIKGKCKTILVIRNPKSVMVSLMFMLNGFGPKFTDHITVDIMMNSLMTDTGSKALEGTWFQHVEFWM</sequence>
<evidence type="ECO:0000256" key="1">
    <source>
        <dbReference type="ARBA" id="ARBA00005771"/>
    </source>
</evidence>
<dbReference type="SUPFAM" id="SSF52540">
    <property type="entry name" value="P-loop containing nucleoside triphosphate hydrolases"/>
    <property type="match status" value="1"/>
</dbReference>
<protein>
    <recommendedName>
        <fullName evidence="3">Sulfotransferase domain-containing protein</fullName>
    </recommendedName>
</protein>
<dbReference type="GO" id="GO:0008146">
    <property type="term" value="F:sulfotransferase activity"/>
    <property type="evidence" value="ECO:0007669"/>
    <property type="project" value="InterPro"/>
</dbReference>
<comment type="similarity">
    <text evidence="1">Belongs to the sulfotransferase 1 family.</text>
</comment>
<feature type="domain" description="Sulfotransferase" evidence="3">
    <location>
        <begin position="7"/>
        <end position="136"/>
    </location>
</feature>
<keyword evidence="2" id="KW-0808">Transferase</keyword>
<dbReference type="PANTHER" id="PTHR11783">
    <property type="entry name" value="SULFOTRANSFERASE SULT"/>
    <property type="match status" value="1"/>
</dbReference>
<gene>
    <name evidence="4" type="ORF">OFUS_LOCUS16501</name>
</gene>
<dbReference type="OrthoDB" id="205623at2759"/>
<keyword evidence="5" id="KW-1185">Reference proteome</keyword>
<evidence type="ECO:0000259" key="3">
    <source>
        <dbReference type="Pfam" id="PF00685"/>
    </source>
</evidence>
<dbReference type="Proteomes" id="UP000749559">
    <property type="component" value="Unassembled WGS sequence"/>
</dbReference>
<accession>A0A8S4PCH6</accession>
<evidence type="ECO:0000256" key="2">
    <source>
        <dbReference type="ARBA" id="ARBA00022679"/>
    </source>
</evidence>
<dbReference type="Pfam" id="PF00685">
    <property type="entry name" value="Sulfotransfer_1"/>
    <property type="match status" value="1"/>
</dbReference>
<dbReference type="Gene3D" id="3.40.50.300">
    <property type="entry name" value="P-loop containing nucleotide triphosphate hydrolases"/>
    <property type="match status" value="1"/>
</dbReference>
<name>A0A8S4PCH6_OWEFU</name>
<proteinExistence type="inferred from homology"/>